<accession>A0AAW0ZA21</accession>
<protein>
    <submittedName>
        <fullName evidence="2">Uncharacterized protein</fullName>
    </submittedName>
</protein>
<dbReference type="AlphaFoldDB" id="A0AAW0ZA21"/>
<comment type="caution">
    <text evidence="2">The sequence shown here is derived from an EMBL/GenBank/DDBJ whole genome shotgun (WGS) entry which is preliminary data.</text>
</comment>
<dbReference type="Proteomes" id="UP001432146">
    <property type="component" value="Unassembled WGS sequence"/>
</dbReference>
<dbReference type="EMBL" id="JAWNGG020000329">
    <property type="protein sequence ID" value="KAK9294321.1"/>
    <property type="molecule type" value="Genomic_DNA"/>
</dbReference>
<feature type="region of interest" description="Disordered" evidence="1">
    <location>
        <begin position="1"/>
        <end position="43"/>
    </location>
</feature>
<evidence type="ECO:0000256" key="1">
    <source>
        <dbReference type="SAM" id="MobiDB-lite"/>
    </source>
</evidence>
<reference evidence="2 3" key="1">
    <citation type="submission" date="2024-05" db="EMBL/GenBank/DDBJ databases">
        <title>The nuclear and mitochondrial genome assemblies of Tetragonisca angustula (Apidae: Meliponini), a tiny yet remarkable pollinator in the Neotropics.</title>
        <authorList>
            <person name="Ferrari R."/>
            <person name="Ricardo P.C."/>
            <person name="Dias F.C."/>
            <person name="Araujo N.S."/>
            <person name="Soares D.O."/>
            <person name="Zhou Q.-S."/>
            <person name="Zhu C.-D."/>
            <person name="Coutinho L."/>
            <person name="Airas M.C."/>
            <person name="Batista T.M."/>
        </authorList>
    </citation>
    <scope>NUCLEOTIDE SEQUENCE [LARGE SCALE GENOMIC DNA]</scope>
    <source>
        <strain evidence="2">ASF017062</strain>
        <tissue evidence="2">Abdomen</tissue>
    </source>
</reference>
<keyword evidence="3" id="KW-1185">Reference proteome</keyword>
<gene>
    <name evidence="2" type="ORF">QLX08_011027</name>
</gene>
<name>A0AAW0ZA21_9HYME</name>
<sequence>MSLMENQCSVTPEFQNANQADRNQNTQIEINQSIPKNNTTEPKTSYANVTKQEFTFQDQAIILQSIDGITIKEYAQAIANIIGNIKLLNSYQGFQTVEYLCI</sequence>
<evidence type="ECO:0000313" key="3">
    <source>
        <dbReference type="Proteomes" id="UP001432146"/>
    </source>
</evidence>
<organism evidence="2 3">
    <name type="scientific">Tetragonisca angustula</name>
    <dbReference type="NCBI Taxonomy" id="166442"/>
    <lineage>
        <taxon>Eukaryota</taxon>
        <taxon>Metazoa</taxon>
        <taxon>Ecdysozoa</taxon>
        <taxon>Arthropoda</taxon>
        <taxon>Hexapoda</taxon>
        <taxon>Insecta</taxon>
        <taxon>Pterygota</taxon>
        <taxon>Neoptera</taxon>
        <taxon>Endopterygota</taxon>
        <taxon>Hymenoptera</taxon>
        <taxon>Apocrita</taxon>
        <taxon>Aculeata</taxon>
        <taxon>Apoidea</taxon>
        <taxon>Anthophila</taxon>
        <taxon>Apidae</taxon>
        <taxon>Tetragonisca</taxon>
    </lineage>
</organism>
<proteinExistence type="predicted"/>
<evidence type="ECO:0000313" key="2">
    <source>
        <dbReference type="EMBL" id="KAK9294321.1"/>
    </source>
</evidence>